<dbReference type="InterPro" id="IPR019533">
    <property type="entry name" value="Peptidase_S26"/>
</dbReference>
<evidence type="ECO:0000256" key="1">
    <source>
        <dbReference type="SAM" id="Phobius"/>
    </source>
</evidence>
<feature type="transmembrane region" description="Helical" evidence="1">
    <location>
        <begin position="190"/>
        <end position="209"/>
    </location>
</feature>
<feature type="transmembrane region" description="Helical" evidence="1">
    <location>
        <begin position="102"/>
        <end position="129"/>
    </location>
</feature>
<accession>A0A7J3G4T7</accession>
<feature type="transmembrane region" description="Helical" evidence="1">
    <location>
        <begin position="158"/>
        <end position="178"/>
    </location>
</feature>
<dbReference type="InterPro" id="IPR036286">
    <property type="entry name" value="LexA/Signal_pep-like_sf"/>
</dbReference>
<comment type="caution">
    <text evidence="2">The sequence shown here is derived from an EMBL/GenBank/DDBJ whole genome shotgun (WGS) entry which is preliminary data.</text>
</comment>
<organism evidence="2">
    <name type="scientific">Caldiarchaeum subterraneum</name>
    <dbReference type="NCBI Taxonomy" id="311458"/>
    <lineage>
        <taxon>Archaea</taxon>
        <taxon>Nitrososphaerota</taxon>
        <taxon>Candidatus Caldarchaeales</taxon>
        <taxon>Candidatus Caldarchaeaceae</taxon>
        <taxon>Candidatus Caldarchaeum</taxon>
    </lineage>
</organism>
<protein>
    <submittedName>
        <fullName evidence="2">S26 family signal peptidase</fullName>
    </submittedName>
</protein>
<feature type="transmembrane region" description="Helical" evidence="1">
    <location>
        <begin position="7"/>
        <end position="30"/>
    </location>
</feature>
<sequence length="215" mass="22862">MKLLGSIVVFTAFIIGYVLFTGQVMLYHVVTGSMEPSIPIGSLVVAVPDKSVSSGDVMVYRLGEATLLHRVVEVLPTAIKVMADASSNYVEYVELDRVVGRMILAIPLLGYVNMMPVLALTSLIVVLSVFGRGSGVGFWTSAASVTAMAILGDSGLAILGKPFAVGFLAGLTIASRIAEVRVPEDKKWIEIAYTCVFLVSLLSISPSGLRRLTPL</sequence>
<dbReference type="GO" id="GO:0006465">
    <property type="term" value="P:signal peptide processing"/>
    <property type="evidence" value="ECO:0007669"/>
    <property type="project" value="InterPro"/>
</dbReference>
<feature type="transmembrane region" description="Helical" evidence="1">
    <location>
        <begin position="136"/>
        <end position="152"/>
    </location>
</feature>
<dbReference type="CDD" id="cd06530">
    <property type="entry name" value="S26_SPase_I"/>
    <property type="match status" value="1"/>
</dbReference>
<keyword evidence="1" id="KW-1133">Transmembrane helix</keyword>
<evidence type="ECO:0000313" key="2">
    <source>
        <dbReference type="EMBL" id="HGL40440.1"/>
    </source>
</evidence>
<proteinExistence type="predicted"/>
<dbReference type="AlphaFoldDB" id="A0A7J3G4T7"/>
<reference evidence="2" key="1">
    <citation type="journal article" date="2020" name="mSystems">
        <title>Genome- and Community-Level Interaction Insights into Carbon Utilization and Element Cycling Functions of Hydrothermarchaeota in Hydrothermal Sediment.</title>
        <authorList>
            <person name="Zhou Z."/>
            <person name="Liu Y."/>
            <person name="Xu W."/>
            <person name="Pan J."/>
            <person name="Luo Z.H."/>
            <person name="Li M."/>
        </authorList>
    </citation>
    <scope>NUCLEOTIDE SEQUENCE [LARGE SCALE GENOMIC DNA]</scope>
    <source>
        <strain evidence="2">SpSt-669</strain>
    </source>
</reference>
<keyword evidence="1" id="KW-0472">Membrane</keyword>
<gene>
    <name evidence="2" type="ORF">ENU43_02060</name>
</gene>
<dbReference type="GO" id="GO:0004252">
    <property type="term" value="F:serine-type endopeptidase activity"/>
    <property type="evidence" value="ECO:0007669"/>
    <property type="project" value="InterPro"/>
</dbReference>
<dbReference type="EMBL" id="DTCM01000024">
    <property type="protein sequence ID" value="HGL40440.1"/>
    <property type="molecule type" value="Genomic_DNA"/>
</dbReference>
<keyword evidence="1" id="KW-0812">Transmembrane</keyword>
<dbReference type="SUPFAM" id="SSF51306">
    <property type="entry name" value="LexA/Signal peptidase"/>
    <property type="match status" value="1"/>
</dbReference>
<name>A0A7J3G4T7_CALS0</name>